<evidence type="ECO:0000313" key="3">
    <source>
        <dbReference type="Proteomes" id="UP000433406"/>
    </source>
</evidence>
<comment type="caution">
    <text evidence="2">The sequence shown here is derived from an EMBL/GenBank/DDBJ whole genome shotgun (WGS) entry which is preliminary data.</text>
</comment>
<dbReference type="AlphaFoldDB" id="A0A6I3JET1"/>
<feature type="region of interest" description="Disordered" evidence="1">
    <location>
        <begin position="1"/>
        <end position="22"/>
    </location>
</feature>
<dbReference type="RefSeq" id="WP_216656485.1">
    <property type="nucleotide sequence ID" value="NZ_CP053660.1"/>
</dbReference>
<reference evidence="2 3" key="1">
    <citation type="submission" date="2019-10" db="EMBL/GenBank/DDBJ databases">
        <title>Nocardioides novel species isolated from the excrement of Marmot.</title>
        <authorList>
            <person name="Zhang G."/>
        </authorList>
    </citation>
    <scope>NUCLEOTIDE SEQUENCE [LARGE SCALE GENOMIC DNA]</scope>
    <source>
        <strain evidence="3">zg-579</strain>
    </source>
</reference>
<organism evidence="2 3">
    <name type="scientific">Nocardioides marmotae</name>
    <dbReference type="NCBI Taxonomy" id="2663857"/>
    <lineage>
        <taxon>Bacteria</taxon>
        <taxon>Bacillati</taxon>
        <taxon>Actinomycetota</taxon>
        <taxon>Actinomycetes</taxon>
        <taxon>Propionibacteriales</taxon>
        <taxon>Nocardioidaceae</taxon>
        <taxon>Nocardioides</taxon>
    </lineage>
</organism>
<dbReference type="InterPro" id="IPR049975">
    <property type="entry name" value="SAV_915-like_dom"/>
</dbReference>
<dbReference type="EMBL" id="WLCI01000018">
    <property type="protein sequence ID" value="MTB96714.1"/>
    <property type="molecule type" value="Genomic_DNA"/>
</dbReference>
<sequence length="110" mass="12088">MTTPADPTDPTAPRGDKPIPPVLYLPVRPGSTEEAPEVEMRRLADGRVALMVYTALDRLVGCCGPHQPWVLYRTDQLGELDRASPYDVVALDQPLPRELWHQATQGAGQS</sequence>
<protein>
    <recommendedName>
        <fullName evidence="4">SseB protein N-terminal domain-containing protein</fullName>
    </recommendedName>
</protein>
<name>A0A6I3JET1_9ACTN</name>
<evidence type="ECO:0008006" key="4">
    <source>
        <dbReference type="Google" id="ProtNLM"/>
    </source>
</evidence>
<evidence type="ECO:0000256" key="1">
    <source>
        <dbReference type="SAM" id="MobiDB-lite"/>
    </source>
</evidence>
<keyword evidence="3" id="KW-1185">Reference proteome</keyword>
<gene>
    <name evidence="2" type="ORF">GGQ22_16680</name>
</gene>
<evidence type="ECO:0000313" key="2">
    <source>
        <dbReference type="EMBL" id="MTB96714.1"/>
    </source>
</evidence>
<dbReference type="NCBIfam" id="NF042914">
    <property type="entry name" value="SAV915_dom"/>
    <property type="match status" value="1"/>
</dbReference>
<proteinExistence type="predicted"/>
<dbReference type="Proteomes" id="UP000433406">
    <property type="component" value="Unassembled WGS sequence"/>
</dbReference>
<feature type="compositionally biased region" description="Low complexity" evidence="1">
    <location>
        <begin position="1"/>
        <end position="13"/>
    </location>
</feature>
<accession>A0A6I3JET1</accession>